<protein>
    <submittedName>
        <fullName evidence="1">Uncharacterized protein</fullName>
    </submittedName>
</protein>
<dbReference type="EMBL" id="CP038490">
    <property type="protein sequence ID" value="QFZ30073.1"/>
    <property type="molecule type" value="Genomic_DNA"/>
</dbReference>
<name>A0ACD0WRU6_CLALS</name>
<gene>
    <name evidence="1" type="ORF">EJF14_70140</name>
</gene>
<proteinExistence type="predicted"/>
<accession>A0ACD0WRU6</accession>
<organism evidence="1 2">
    <name type="scientific">Clavispora lusitaniae</name>
    <name type="common">Candida lusitaniae</name>
    <dbReference type="NCBI Taxonomy" id="36911"/>
    <lineage>
        <taxon>Eukaryota</taxon>
        <taxon>Fungi</taxon>
        <taxon>Dikarya</taxon>
        <taxon>Ascomycota</taxon>
        <taxon>Saccharomycotina</taxon>
        <taxon>Pichiomycetes</taxon>
        <taxon>Metschnikowiaceae</taxon>
        <taxon>Clavispora</taxon>
    </lineage>
</organism>
<reference evidence="2" key="1">
    <citation type="journal article" date="2019" name="MBio">
        <title>Comparative genomics for the elucidation of multidrug resistance (MDR) in Candida lusitaniae.</title>
        <authorList>
            <person name="Kannan A."/>
            <person name="Asner S.A."/>
            <person name="Trachsel E."/>
            <person name="Kelly S."/>
            <person name="Parker J."/>
            <person name="Sanglard D."/>
        </authorList>
    </citation>
    <scope>NUCLEOTIDE SEQUENCE [LARGE SCALE GENOMIC DNA]</scope>
    <source>
        <strain evidence="2">P1</strain>
    </source>
</reference>
<evidence type="ECO:0000313" key="1">
    <source>
        <dbReference type="EMBL" id="QFZ30073.1"/>
    </source>
</evidence>
<keyword evidence="2" id="KW-1185">Reference proteome</keyword>
<evidence type="ECO:0000313" key="2">
    <source>
        <dbReference type="Proteomes" id="UP000326582"/>
    </source>
</evidence>
<sequence length="54" mass="6077">MDTQPTNNDGVLLSYTCPASTTPVSSIRWHHYRITDTEMRSEGSSALLDSFSWI</sequence>
<dbReference type="Proteomes" id="UP000326582">
    <property type="component" value="Chromosome 7"/>
</dbReference>